<evidence type="ECO:0000256" key="1">
    <source>
        <dbReference type="SAM" id="Phobius"/>
    </source>
</evidence>
<gene>
    <name evidence="3" type="ORF">SAMN05216323_100279</name>
</gene>
<dbReference type="InterPro" id="IPR050218">
    <property type="entry name" value="LptD"/>
</dbReference>
<protein>
    <recommendedName>
        <fullName evidence="2">LPS-assembly protein LptD central domain-containing protein</fullName>
    </recommendedName>
</protein>
<dbReference type="Pfam" id="PF19838">
    <property type="entry name" value="LptD_2"/>
    <property type="match status" value="1"/>
</dbReference>
<accession>A0A1G6GQ47</accession>
<dbReference type="STRING" id="1640674.SAMN05216323_100279"/>
<dbReference type="PANTHER" id="PTHR30189:SF1">
    <property type="entry name" value="LPS-ASSEMBLY PROTEIN LPTD"/>
    <property type="match status" value="1"/>
</dbReference>
<keyword evidence="1" id="KW-0812">Transmembrane</keyword>
<proteinExistence type="predicted"/>
<dbReference type="AlphaFoldDB" id="A0A1G6GQ47"/>
<feature type="transmembrane region" description="Helical" evidence="1">
    <location>
        <begin position="24"/>
        <end position="44"/>
    </location>
</feature>
<dbReference type="Proteomes" id="UP000199452">
    <property type="component" value="Unassembled WGS sequence"/>
</dbReference>
<dbReference type="GO" id="GO:1990351">
    <property type="term" value="C:transporter complex"/>
    <property type="evidence" value="ECO:0007669"/>
    <property type="project" value="TreeGrafter"/>
</dbReference>
<keyword evidence="1" id="KW-0472">Membrane</keyword>
<reference evidence="3 4" key="1">
    <citation type="submission" date="2016-09" db="EMBL/GenBank/DDBJ databases">
        <authorList>
            <person name="Capua I."/>
            <person name="De Benedictis P."/>
            <person name="Joannis T."/>
            <person name="Lombin L.H."/>
            <person name="Cattoli G."/>
        </authorList>
    </citation>
    <scope>NUCLEOTIDE SEQUENCE [LARGE SCALE GENOMIC DNA]</scope>
    <source>
        <strain evidence="3 4">A7P-90m</strain>
    </source>
</reference>
<dbReference type="PANTHER" id="PTHR30189">
    <property type="entry name" value="LPS-ASSEMBLY PROTEIN"/>
    <property type="match status" value="1"/>
</dbReference>
<evidence type="ECO:0000259" key="2">
    <source>
        <dbReference type="Pfam" id="PF19838"/>
    </source>
</evidence>
<keyword evidence="4" id="KW-1185">Reference proteome</keyword>
<evidence type="ECO:0000313" key="3">
    <source>
        <dbReference type="EMBL" id="SDB83336.1"/>
    </source>
</evidence>
<organism evidence="3 4">
    <name type="scientific">Williamwhitmania taraxaci</name>
    <dbReference type="NCBI Taxonomy" id="1640674"/>
    <lineage>
        <taxon>Bacteria</taxon>
        <taxon>Pseudomonadati</taxon>
        <taxon>Bacteroidota</taxon>
        <taxon>Bacteroidia</taxon>
        <taxon>Bacteroidales</taxon>
        <taxon>Williamwhitmaniaceae</taxon>
        <taxon>Williamwhitmania</taxon>
    </lineage>
</organism>
<dbReference type="GO" id="GO:0009279">
    <property type="term" value="C:cell outer membrane"/>
    <property type="evidence" value="ECO:0007669"/>
    <property type="project" value="TreeGrafter"/>
</dbReference>
<sequence>MLHKNSTNIFIVPSLINDFRLKRLFCYIIVGFCIIYSLQARVYAQEKLNSNLSTVDSTAKDTLTQKSKPLIEDPVKSTAVDSILYSLDNKKVFLYGDAKVNYQNLELSASRIEFNMETKEAFAYGLPDSTGKIVGKPVFKEGSESFNMDSIRYNFDSKKAKIYGVISKQGEGFLHSEMTKKMPDNTVNVIGGKYTTCDAEHPHFYIALTKAKIIPNKQIITGPAYLVIEDVPMPIGIPFGFFPNRKGRHSGILIPRYGEENNRGFFLQQGGYYFGMSEFFDLALTGSIYSFGGWDLNARSAYKIRYKYSGSFDLSGVKLVVGSKGDSDYMSTGTYSIRWTHTQDAKFKPNSSFNASVNFTTSKYNTYASYNPSAYLNNTISSSIAYQRVFVGTPFSLTVNASHSQNTRDESVTISFPTVTFNMASIYPFRSKNFAGKPNVFQKIGVSYSTNLQNQYTTKEEMLFKGNWEQNMKNGMVHRVPVSTSFSLLKYLTITPSLSMADYWYTETIRKSYNETSKLIEVDTVPGFKRGMEYSYSAGMSTKIYGTFMFASKSKVQAIRHLMTPSVSFSYKPDFSTPGWGYYGQVQDSTGKIQTYSIFQNGILGGPSANRSGAIGFSLDNILEMKIKSDKDSTQKTRKIKIFDNLRFSSSYNLLADSMKLAPINFSGRISLTKEFALNFGGLINPYALTEKGAVIDQWQYRKNRSLGRLTNFTTSFSLAFQSKTGKGSGQNQGQVGVPPVIESFQQQYGENNNQYGQLQSAYTDFDVPWNISLNYNLNYSKPQFQSTINQTVNFSGGLSLTPKWKLSFSSGWDFKTNQLTYTNMGINRDLHCWEMSFNWIPMGPRQSYSFRINVKSGMLRDLKYDKRKTWSDNIDQRF</sequence>
<feature type="domain" description="LPS-assembly protein LptD central" evidence="2">
    <location>
        <begin position="219"/>
        <end position="687"/>
    </location>
</feature>
<keyword evidence="1" id="KW-1133">Transmembrane helix</keyword>
<dbReference type="InterPro" id="IPR045659">
    <property type="entry name" value="LptD_2"/>
</dbReference>
<evidence type="ECO:0000313" key="4">
    <source>
        <dbReference type="Proteomes" id="UP000199452"/>
    </source>
</evidence>
<dbReference type="EMBL" id="FMYP01000002">
    <property type="protein sequence ID" value="SDB83336.1"/>
    <property type="molecule type" value="Genomic_DNA"/>
</dbReference>
<name>A0A1G6GQ47_9BACT</name>